<proteinExistence type="predicted"/>
<organism evidence="1">
    <name type="scientific">Pararge aegeria</name>
    <name type="common">speckled wood butterfly</name>
    <dbReference type="NCBI Taxonomy" id="116150"/>
    <lineage>
        <taxon>Eukaryota</taxon>
        <taxon>Metazoa</taxon>
        <taxon>Ecdysozoa</taxon>
        <taxon>Arthropoda</taxon>
        <taxon>Hexapoda</taxon>
        <taxon>Insecta</taxon>
        <taxon>Pterygota</taxon>
        <taxon>Neoptera</taxon>
        <taxon>Endopterygota</taxon>
        <taxon>Lepidoptera</taxon>
        <taxon>Glossata</taxon>
        <taxon>Ditrysia</taxon>
        <taxon>Papilionoidea</taxon>
        <taxon>Nymphalidae</taxon>
        <taxon>Satyrinae</taxon>
        <taxon>Satyrini</taxon>
        <taxon>Parargina</taxon>
        <taxon>Pararge</taxon>
    </lineage>
</organism>
<reference evidence="1" key="2">
    <citation type="submission" date="2013-05" db="EMBL/GenBank/DDBJ databases">
        <authorList>
            <person name="Carter J.-M."/>
            <person name="Baker S.C."/>
            <person name="Pink R."/>
            <person name="Carter D.R.F."/>
            <person name="Collins A."/>
            <person name="Tomlin J."/>
            <person name="Gibbs M."/>
            <person name="Breuker C.J."/>
        </authorList>
    </citation>
    <scope>NUCLEOTIDE SEQUENCE</scope>
    <source>
        <tissue evidence="1">Ovary</tissue>
    </source>
</reference>
<feature type="non-terminal residue" evidence="1">
    <location>
        <position position="178"/>
    </location>
</feature>
<dbReference type="EMBL" id="GAIX01014784">
    <property type="protein sequence ID" value="JAA77776.1"/>
    <property type="molecule type" value="Transcribed_RNA"/>
</dbReference>
<reference evidence="1" key="1">
    <citation type="journal article" date="2013" name="BMC Genomics">
        <title>Unscrambling butterfly oogenesis.</title>
        <authorList>
            <person name="Carter J.M."/>
            <person name="Baker S.C."/>
            <person name="Pink R."/>
            <person name="Carter D.R."/>
            <person name="Collins A."/>
            <person name="Tomlin J."/>
            <person name="Gibbs M."/>
            <person name="Breuker C.J."/>
        </authorList>
    </citation>
    <scope>NUCLEOTIDE SEQUENCE</scope>
    <source>
        <tissue evidence="1">Ovary</tissue>
    </source>
</reference>
<dbReference type="AlphaFoldDB" id="S4NGA2"/>
<name>S4NGA2_9NEOP</name>
<accession>S4NGA2</accession>
<sequence length="178" mass="19412">MGTLTYHAGTPWAYSVDPMSYHVGTSSYLAGINPRHRGTTADHANVISSCCGFLQCIGIYVRYITTLSQNAISQWHYGTNMHGMSSCRSSIRVNSSSCEIFKTYHATTTSQCDPTTSHSGISNCQYEKNVCHCGTMMCQCDIVPLKCCEVKRSCDSANVSEVCHSSIKKLCSSPLPAI</sequence>
<protein>
    <submittedName>
        <fullName evidence="1">Uncharacterized protein</fullName>
    </submittedName>
</protein>
<evidence type="ECO:0000313" key="1">
    <source>
        <dbReference type="EMBL" id="JAA77776.1"/>
    </source>
</evidence>